<protein>
    <submittedName>
        <fullName evidence="2">Uncharacterized protein</fullName>
    </submittedName>
</protein>
<dbReference type="Proteomes" id="UP001153269">
    <property type="component" value="Unassembled WGS sequence"/>
</dbReference>
<comment type="caution">
    <text evidence="2">The sequence shown here is derived from an EMBL/GenBank/DDBJ whole genome shotgun (WGS) entry which is preliminary data.</text>
</comment>
<proteinExistence type="predicted"/>
<name>A0A9N7ZEP2_PLEPL</name>
<gene>
    <name evidence="2" type="ORF">PLEPLA_LOCUS48323</name>
</gene>
<evidence type="ECO:0000313" key="3">
    <source>
        <dbReference type="Proteomes" id="UP001153269"/>
    </source>
</evidence>
<evidence type="ECO:0000256" key="1">
    <source>
        <dbReference type="SAM" id="MobiDB-lite"/>
    </source>
</evidence>
<organism evidence="2 3">
    <name type="scientific">Pleuronectes platessa</name>
    <name type="common">European plaice</name>
    <dbReference type="NCBI Taxonomy" id="8262"/>
    <lineage>
        <taxon>Eukaryota</taxon>
        <taxon>Metazoa</taxon>
        <taxon>Chordata</taxon>
        <taxon>Craniata</taxon>
        <taxon>Vertebrata</taxon>
        <taxon>Euteleostomi</taxon>
        <taxon>Actinopterygii</taxon>
        <taxon>Neopterygii</taxon>
        <taxon>Teleostei</taxon>
        <taxon>Neoteleostei</taxon>
        <taxon>Acanthomorphata</taxon>
        <taxon>Carangaria</taxon>
        <taxon>Pleuronectiformes</taxon>
        <taxon>Pleuronectoidei</taxon>
        <taxon>Pleuronectidae</taxon>
        <taxon>Pleuronectes</taxon>
    </lineage>
</organism>
<accession>A0A9N7ZEP2</accession>
<sequence length="206" mass="22357">MGGHSGFSILPKDTLACRLVGLVIELPTVRLEDDQSTPQPQPPTPRPSAEWGISWWIRVLSPDNRGGSQRILKNGATYRKKYEGLGHSRRHAPLPWSGLLSVRLNRVAKGGGDSWQGRCVRSTCGQRRSGISTLLHGSSRNAASTPPVASMGQGSCHSTKGKNRYRMLREAVTICLGVLPRAEPFRCCPPAQTLLPEPPSSVCEQG</sequence>
<keyword evidence="3" id="KW-1185">Reference proteome</keyword>
<dbReference type="EMBL" id="CADEAL010004480">
    <property type="protein sequence ID" value="CAB1460472.1"/>
    <property type="molecule type" value="Genomic_DNA"/>
</dbReference>
<reference evidence="2" key="1">
    <citation type="submission" date="2020-03" db="EMBL/GenBank/DDBJ databases">
        <authorList>
            <person name="Weist P."/>
        </authorList>
    </citation>
    <scope>NUCLEOTIDE SEQUENCE</scope>
</reference>
<dbReference type="AlphaFoldDB" id="A0A9N7ZEP2"/>
<feature type="region of interest" description="Disordered" evidence="1">
    <location>
        <begin position="137"/>
        <end position="160"/>
    </location>
</feature>
<evidence type="ECO:0000313" key="2">
    <source>
        <dbReference type="EMBL" id="CAB1460472.1"/>
    </source>
</evidence>